<gene>
    <name evidence="2" type="ORF">FGG08_007041</name>
</gene>
<reference evidence="2" key="1">
    <citation type="submission" date="2021-03" db="EMBL/GenBank/DDBJ databases">
        <title>Comparative genomics and phylogenomic investigation of the class Geoglossomycetes provide insights into ecological specialization and systematics.</title>
        <authorList>
            <person name="Melie T."/>
            <person name="Pirro S."/>
            <person name="Miller A.N."/>
            <person name="Quandt A."/>
        </authorList>
    </citation>
    <scope>NUCLEOTIDE SEQUENCE</scope>
    <source>
        <strain evidence="2">GBOQ0MN5Z8</strain>
    </source>
</reference>
<evidence type="ECO:0000256" key="1">
    <source>
        <dbReference type="SAM" id="MobiDB-lite"/>
    </source>
</evidence>
<protein>
    <submittedName>
        <fullName evidence="2">Uncharacterized protein</fullName>
    </submittedName>
</protein>
<dbReference type="AlphaFoldDB" id="A0A9P8I097"/>
<proteinExistence type="predicted"/>
<dbReference type="EMBL" id="JAGHQL010000240">
    <property type="protein sequence ID" value="KAH0536048.1"/>
    <property type="molecule type" value="Genomic_DNA"/>
</dbReference>
<sequence>PTLATLLLRYTGYDTDMDGHSIGQTDHQKKLVRIGRSRVGVVENGNLNTRTRIGNFNLWTRISNITSRPTRYFLKDKKAKHQSTAGVASTGNAYQY</sequence>
<dbReference type="Proteomes" id="UP000698800">
    <property type="component" value="Unassembled WGS sequence"/>
</dbReference>
<accession>A0A9P8I097</accession>
<organism evidence="2 3">
    <name type="scientific">Glutinoglossum americanum</name>
    <dbReference type="NCBI Taxonomy" id="1670608"/>
    <lineage>
        <taxon>Eukaryota</taxon>
        <taxon>Fungi</taxon>
        <taxon>Dikarya</taxon>
        <taxon>Ascomycota</taxon>
        <taxon>Pezizomycotina</taxon>
        <taxon>Geoglossomycetes</taxon>
        <taxon>Geoglossales</taxon>
        <taxon>Geoglossaceae</taxon>
        <taxon>Glutinoglossum</taxon>
    </lineage>
</organism>
<feature type="compositionally biased region" description="Polar residues" evidence="1">
    <location>
        <begin position="82"/>
        <end position="96"/>
    </location>
</feature>
<feature type="region of interest" description="Disordered" evidence="1">
    <location>
        <begin position="77"/>
        <end position="96"/>
    </location>
</feature>
<evidence type="ECO:0000313" key="3">
    <source>
        <dbReference type="Proteomes" id="UP000698800"/>
    </source>
</evidence>
<keyword evidence="3" id="KW-1185">Reference proteome</keyword>
<feature type="non-terminal residue" evidence="2">
    <location>
        <position position="1"/>
    </location>
</feature>
<name>A0A9P8I097_9PEZI</name>
<comment type="caution">
    <text evidence="2">The sequence shown here is derived from an EMBL/GenBank/DDBJ whole genome shotgun (WGS) entry which is preliminary data.</text>
</comment>
<evidence type="ECO:0000313" key="2">
    <source>
        <dbReference type="EMBL" id="KAH0536048.1"/>
    </source>
</evidence>